<dbReference type="Pfam" id="PF12728">
    <property type="entry name" value="HTH_17"/>
    <property type="match status" value="1"/>
</dbReference>
<evidence type="ECO:0000259" key="1">
    <source>
        <dbReference type="Pfam" id="PF12728"/>
    </source>
</evidence>
<dbReference type="SUPFAM" id="SSF46955">
    <property type="entry name" value="Putative DNA-binding domain"/>
    <property type="match status" value="1"/>
</dbReference>
<dbReference type="OrthoDB" id="769412at2"/>
<dbReference type="InterPro" id="IPR009061">
    <property type="entry name" value="DNA-bd_dom_put_sf"/>
</dbReference>
<keyword evidence="3" id="KW-1185">Reference proteome</keyword>
<reference evidence="2 3" key="1">
    <citation type="submission" date="2018-04" db="EMBL/GenBank/DDBJ databases">
        <title>Genomic Encyclopedia of Archaeal and Bacterial Type Strains, Phase II (KMG-II): from individual species to whole genera.</title>
        <authorList>
            <person name="Goeker M."/>
        </authorList>
    </citation>
    <scope>NUCLEOTIDE SEQUENCE [LARGE SCALE GENOMIC DNA]</scope>
    <source>
        <strain evidence="2 3">DSM 28823</strain>
    </source>
</reference>
<dbReference type="RefSeq" id="WP_107823251.1">
    <property type="nucleotide sequence ID" value="NZ_OY782574.1"/>
</dbReference>
<comment type="caution">
    <text evidence="2">The sequence shown here is derived from an EMBL/GenBank/DDBJ whole genome shotgun (WGS) entry which is preliminary data.</text>
</comment>
<sequence length="94" mass="10779">MKVELNMSDEFKSELEKLLKEVVKGEIIAFGFSEPKKEKKNEYWSRKETAKFIGCSMTTLYHYQCKGILPFAKLGNKVLFNKAEVLKALEGGKL</sequence>
<evidence type="ECO:0000313" key="3">
    <source>
        <dbReference type="Proteomes" id="UP000243525"/>
    </source>
</evidence>
<name>A0A2T5BYT0_9BACT</name>
<dbReference type="EMBL" id="QAAD01000017">
    <property type="protein sequence ID" value="PTN07412.1"/>
    <property type="molecule type" value="Genomic_DNA"/>
</dbReference>
<dbReference type="Proteomes" id="UP000243525">
    <property type="component" value="Unassembled WGS sequence"/>
</dbReference>
<gene>
    <name evidence="2" type="ORF">C8N47_1174</name>
</gene>
<evidence type="ECO:0000313" key="2">
    <source>
        <dbReference type="EMBL" id="PTN07412.1"/>
    </source>
</evidence>
<protein>
    <submittedName>
        <fullName evidence="2">Excisionase family DNA binding protein</fullName>
    </submittedName>
</protein>
<proteinExistence type="predicted"/>
<dbReference type="AlphaFoldDB" id="A0A2T5BYT0"/>
<organism evidence="2 3">
    <name type="scientific">Mangrovibacterium marinum</name>
    <dbReference type="NCBI Taxonomy" id="1639118"/>
    <lineage>
        <taxon>Bacteria</taxon>
        <taxon>Pseudomonadati</taxon>
        <taxon>Bacteroidota</taxon>
        <taxon>Bacteroidia</taxon>
        <taxon>Marinilabiliales</taxon>
        <taxon>Prolixibacteraceae</taxon>
        <taxon>Mangrovibacterium</taxon>
    </lineage>
</organism>
<dbReference type="InterPro" id="IPR041657">
    <property type="entry name" value="HTH_17"/>
</dbReference>
<feature type="domain" description="Helix-turn-helix" evidence="1">
    <location>
        <begin position="47"/>
        <end position="91"/>
    </location>
</feature>
<accession>A0A2T5BYT0</accession>